<protein>
    <submittedName>
        <fullName evidence="1">Uncharacterized protein</fullName>
    </submittedName>
</protein>
<accession>A0ABR0EHH8</accession>
<dbReference type="EMBL" id="JAXOVC010000006">
    <property type="protein sequence ID" value="KAK4500819.1"/>
    <property type="molecule type" value="Genomic_DNA"/>
</dbReference>
<comment type="caution">
    <text evidence="1">The sequence shown here is derived from an EMBL/GenBank/DDBJ whole genome shotgun (WGS) entry which is preliminary data.</text>
</comment>
<evidence type="ECO:0000313" key="2">
    <source>
        <dbReference type="Proteomes" id="UP001305779"/>
    </source>
</evidence>
<dbReference type="Proteomes" id="UP001305779">
    <property type="component" value="Unassembled WGS sequence"/>
</dbReference>
<keyword evidence="2" id="KW-1185">Reference proteome</keyword>
<reference evidence="1 2" key="1">
    <citation type="journal article" date="2023" name="G3 (Bethesda)">
        <title>A chromosome-level genome assembly of Zasmidium syzygii isolated from banana leaves.</title>
        <authorList>
            <person name="van Westerhoven A.C."/>
            <person name="Mehrabi R."/>
            <person name="Talebi R."/>
            <person name="Steentjes M.B.F."/>
            <person name="Corcolon B."/>
            <person name="Chong P.A."/>
            <person name="Kema G.H.J."/>
            <person name="Seidl M.F."/>
        </authorList>
    </citation>
    <scope>NUCLEOTIDE SEQUENCE [LARGE SCALE GENOMIC DNA]</scope>
    <source>
        <strain evidence="1 2">P124</strain>
    </source>
</reference>
<organism evidence="1 2">
    <name type="scientific">Zasmidium cellare</name>
    <name type="common">Wine cellar mold</name>
    <name type="synonym">Racodium cellare</name>
    <dbReference type="NCBI Taxonomy" id="395010"/>
    <lineage>
        <taxon>Eukaryota</taxon>
        <taxon>Fungi</taxon>
        <taxon>Dikarya</taxon>
        <taxon>Ascomycota</taxon>
        <taxon>Pezizomycotina</taxon>
        <taxon>Dothideomycetes</taxon>
        <taxon>Dothideomycetidae</taxon>
        <taxon>Mycosphaerellales</taxon>
        <taxon>Mycosphaerellaceae</taxon>
        <taxon>Zasmidium</taxon>
    </lineage>
</organism>
<name>A0ABR0EHH8_ZASCE</name>
<evidence type="ECO:0000313" key="1">
    <source>
        <dbReference type="EMBL" id="KAK4500819.1"/>
    </source>
</evidence>
<gene>
    <name evidence="1" type="ORF">PRZ48_009011</name>
</gene>
<proteinExistence type="predicted"/>
<sequence>MPSPALLASTLRFANGDLLVKLSSDGTLDVLVSTTVITQTCRNLAFVMQLITTPEYTTLLSTSTKDSLPDSNQHVELNTLALKFVDGTLLLEGREFQGAPVDKDCLSFDHSAFAIPDWPEHAFSSTQTGNDANILAACQYLILFKFLHGQDFTLDEFEPWYDTVDEHNINRYLDHISELCARAEYLGCLPQTAKAIASELCSLELFWKTMHQNAFNRMLLGEKLRSKEIYFDAIRHLIASSHGNEQELTPLFDYFNLDPASLRSLFQSMLAKQAQVIKDLLDDLRQLALFKSTSTIRGGSRQTSHTTYTNKIRANNGIMSKTALNVEFIARAHWAQYLAQQETGQHVYDEGFGIKRAIDAGPLCKTFASIEEWANHEHPHLLFGEDTVSILVDAFNLQSDSKDQLVYWLDMIVEEAHDIIQNAFAMKEVIDDDGVKMTWRRAKFDVNEEYWTYLPWDEEDVPWEDEAEWNAAASRSVDFNQTQADHAQLQALGIVPVSEIDTDEIKVDWSTATPALSLHETAVEEVNDDLADLKPFSEW</sequence>